<dbReference type="RefSeq" id="YP_006702483.1">
    <property type="nucleotide sequence ID" value="NC_018597.1"/>
</dbReference>
<dbReference type="CTD" id="4509"/>
<protein>
    <submittedName>
        <fullName evidence="2">ATP synthase F0 subunit 8</fullName>
    </submittedName>
</protein>
<keyword evidence="2" id="KW-0496">Mitochondrion</keyword>
<reference evidence="2" key="1">
    <citation type="journal article" date="2012" name="Infect. Genet. Evol.">
        <title>Characterization of the complete mitochondrial genomes of two whipworms Trichuris ovis and Trichuris discolor (Nematoda: Trichuridae).</title>
        <authorList>
            <person name="Liu G.H."/>
            <person name="Wang Y."/>
            <person name="Xu M.J."/>
            <person name="Zhou D.H."/>
            <person name="Ye Y.G."/>
            <person name="Li J.Y."/>
            <person name="Song H.Q."/>
            <person name="Lin R.Q."/>
            <person name="Zhu X.Q."/>
        </authorList>
    </citation>
    <scope>NUCLEOTIDE SEQUENCE</scope>
</reference>
<keyword evidence="1" id="KW-0812">Transmembrane</keyword>
<dbReference type="EMBL" id="JQ996232">
    <property type="protein sequence ID" value="AFK81056.1"/>
    <property type="molecule type" value="Genomic_DNA"/>
</dbReference>
<feature type="transmembrane region" description="Helical" evidence="1">
    <location>
        <begin position="19"/>
        <end position="37"/>
    </location>
</feature>
<organism evidence="2">
    <name type="scientific">Trichuris ovis</name>
    <dbReference type="NCBI Taxonomy" id="93034"/>
    <lineage>
        <taxon>Eukaryota</taxon>
        <taxon>Metazoa</taxon>
        <taxon>Ecdysozoa</taxon>
        <taxon>Nematoda</taxon>
        <taxon>Enoplea</taxon>
        <taxon>Dorylaimia</taxon>
        <taxon>Trichinellida</taxon>
        <taxon>Trichuridae</taxon>
        <taxon>Trichuris</taxon>
    </lineage>
</organism>
<keyword evidence="1" id="KW-1133">Transmembrane helix</keyword>
<accession>J3S808</accession>
<name>J3S808_9BILA</name>
<proteinExistence type="predicted"/>
<dbReference type="GeneID" id="13620956"/>
<dbReference type="AlphaFoldDB" id="J3S808"/>
<sequence length="56" mass="6415">MSIQSINSLMLLLFQIGPLSYHTLPFVLSTILLYFILSSPFKSYSFQKMIQQGLKS</sequence>
<evidence type="ECO:0000256" key="1">
    <source>
        <dbReference type="SAM" id="Phobius"/>
    </source>
</evidence>
<evidence type="ECO:0000313" key="2">
    <source>
        <dbReference type="EMBL" id="AFK81056.1"/>
    </source>
</evidence>
<keyword evidence="1" id="KW-0472">Membrane</keyword>
<geneLocation type="mitochondrion" evidence="2"/>
<gene>
    <name evidence="2" type="primary">atp8</name>
</gene>